<reference evidence="5" key="1">
    <citation type="submission" date="2017-06" db="EMBL/GenBank/DDBJ databases">
        <title>Herbaspirillum phytohormonus sp. nov., isolated from the root nodule of Robinia pseudoacacia in lead-zinc mine.</title>
        <authorList>
            <person name="Fan M."/>
            <person name="Lin Y."/>
        </authorList>
    </citation>
    <scope>NUCLEOTIDE SEQUENCE [LARGE SCALE GENOMIC DNA]</scope>
    <source>
        <strain evidence="5">SC-089</strain>
    </source>
</reference>
<feature type="region of interest" description="Disordered" evidence="1">
    <location>
        <begin position="321"/>
        <end position="364"/>
    </location>
</feature>
<evidence type="ECO:0000256" key="1">
    <source>
        <dbReference type="SAM" id="MobiDB-lite"/>
    </source>
</evidence>
<keyword evidence="2" id="KW-1133">Transmembrane helix</keyword>
<dbReference type="AlphaFoldDB" id="A0A225M806"/>
<gene>
    <name evidence="4" type="ORF">CEY11_15910</name>
</gene>
<feature type="compositionally biased region" description="Low complexity" evidence="1">
    <location>
        <begin position="337"/>
        <end position="352"/>
    </location>
</feature>
<evidence type="ECO:0000313" key="4">
    <source>
        <dbReference type="EMBL" id="OWT57408.1"/>
    </source>
</evidence>
<keyword evidence="2" id="KW-0812">Transmembrane</keyword>
<dbReference type="Proteomes" id="UP000214603">
    <property type="component" value="Unassembled WGS sequence"/>
</dbReference>
<dbReference type="EMBL" id="NJIH01000009">
    <property type="protein sequence ID" value="OWT57408.1"/>
    <property type="molecule type" value="Genomic_DNA"/>
</dbReference>
<comment type="caution">
    <text evidence="4">The sequence shown here is derived from an EMBL/GenBank/DDBJ whole genome shotgun (WGS) entry which is preliminary data.</text>
</comment>
<keyword evidence="2" id="KW-0472">Membrane</keyword>
<dbReference type="InterPro" id="IPR012495">
    <property type="entry name" value="TadE-like_dom"/>
</dbReference>
<dbReference type="Pfam" id="PF07811">
    <property type="entry name" value="TadE"/>
    <property type="match status" value="1"/>
</dbReference>
<accession>A0A225M806</accession>
<feature type="transmembrane region" description="Helical" evidence="2">
    <location>
        <begin position="63"/>
        <end position="82"/>
    </location>
</feature>
<evidence type="ECO:0000256" key="2">
    <source>
        <dbReference type="SAM" id="Phobius"/>
    </source>
</evidence>
<proteinExistence type="predicted"/>
<sequence>MPAAISLHRLRWPRFPSRPCIDPSACTGSYARCCGALASSPWHGRAMASCASRRRFMRRRQRGASLIEFSLVAVPILLAGLGCVEVARWFQVRQFADVALLQAARAGITGHARPQAIAAAFEQALLPLYVAGSGASADSRMRAEFSRRSAALGDAPWRIEVLNPTKAAFADYADPGLAVARETGLAAINNDYQAEQHQRNLGLGRPLGPASGLTIYQANVLALRLTFPYRPLVPGVAALLRQLGDPAGSYAARAMALGGYLPMVRELRLGMQSHPVDWPKGLGGKIVAQQVDEGAAPTGLSMAACHGLWCLGPTGAGGLAEGAQPELSAWPEPPPQDGGAVAPGGAPQGGSSPPDPEAPGYTIEPADPACGVTLCCVSG</sequence>
<name>A0A225M806_9BURK</name>
<evidence type="ECO:0000259" key="3">
    <source>
        <dbReference type="Pfam" id="PF07811"/>
    </source>
</evidence>
<feature type="domain" description="TadE-like" evidence="3">
    <location>
        <begin position="63"/>
        <end position="105"/>
    </location>
</feature>
<organism evidence="4 5">
    <name type="scientific">Candidimonas nitroreducens</name>
    <dbReference type="NCBI Taxonomy" id="683354"/>
    <lineage>
        <taxon>Bacteria</taxon>
        <taxon>Pseudomonadati</taxon>
        <taxon>Pseudomonadota</taxon>
        <taxon>Betaproteobacteria</taxon>
        <taxon>Burkholderiales</taxon>
        <taxon>Alcaligenaceae</taxon>
        <taxon>Candidimonas</taxon>
    </lineage>
</organism>
<evidence type="ECO:0000313" key="5">
    <source>
        <dbReference type="Proteomes" id="UP000214603"/>
    </source>
</evidence>
<keyword evidence="5" id="KW-1185">Reference proteome</keyword>
<protein>
    <recommendedName>
        <fullName evidence="3">TadE-like domain-containing protein</fullName>
    </recommendedName>
</protein>